<dbReference type="Gene3D" id="4.10.280.10">
    <property type="entry name" value="Helix-loop-helix DNA-binding domain"/>
    <property type="match status" value="1"/>
</dbReference>
<evidence type="ECO:0000256" key="1">
    <source>
        <dbReference type="ARBA" id="ARBA00004123"/>
    </source>
</evidence>
<evidence type="ECO:0000313" key="10">
    <source>
        <dbReference type="Proteomes" id="UP001179952"/>
    </source>
</evidence>
<gene>
    <name evidence="9" type="ORF">QJS04_geneDACA008817</name>
</gene>
<proteinExistence type="inferred from homology"/>
<dbReference type="SUPFAM" id="SSF47459">
    <property type="entry name" value="HLH, helix-loop-helix DNA-binding domain"/>
    <property type="match status" value="1"/>
</dbReference>
<accession>A0AAV9AE75</accession>
<evidence type="ECO:0000256" key="6">
    <source>
        <dbReference type="ARBA" id="ARBA00023242"/>
    </source>
</evidence>
<feature type="domain" description="BHLH" evidence="8">
    <location>
        <begin position="82"/>
        <end position="133"/>
    </location>
</feature>
<comment type="similarity">
    <text evidence="2">Belongs to the bHLH protein family.</text>
</comment>
<dbReference type="Proteomes" id="UP001179952">
    <property type="component" value="Unassembled WGS sequence"/>
</dbReference>
<dbReference type="GO" id="GO:0000981">
    <property type="term" value="F:DNA-binding transcription factor activity, RNA polymerase II-specific"/>
    <property type="evidence" value="ECO:0007669"/>
    <property type="project" value="TreeGrafter"/>
</dbReference>
<dbReference type="Pfam" id="PF00010">
    <property type="entry name" value="HLH"/>
    <property type="match status" value="1"/>
</dbReference>
<evidence type="ECO:0000313" key="9">
    <source>
        <dbReference type="EMBL" id="KAK1262413.1"/>
    </source>
</evidence>
<evidence type="ECO:0000256" key="4">
    <source>
        <dbReference type="ARBA" id="ARBA00023125"/>
    </source>
</evidence>
<reference evidence="9" key="1">
    <citation type="journal article" date="2023" name="Nat. Commun.">
        <title>Diploid and tetraploid genomes of Acorus and the evolution of monocots.</title>
        <authorList>
            <person name="Ma L."/>
            <person name="Liu K.W."/>
            <person name="Li Z."/>
            <person name="Hsiao Y.Y."/>
            <person name="Qi Y."/>
            <person name="Fu T."/>
            <person name="Tang G.D."/>
            <person name="Zhang D."/>
            <person name="Sun W.H."/>
            <person name="Liu D.K."/>
            <person name="Li Y."/>
            <person name="Chen G.Z."/>
            <person name="Liu X.D."/>
            <person name="Liao X.Y."/>
            <person name="Jiang Y.T."/>
            <person name="Yu X."/>
            <person name="Hao Y."/>
            <person name="Huang J."/>
            <person name="Zhao X.W."/>
            <person name="Ke S."/>
            <person name="Chen Y.Y."/>
            <person name="Wu W.L."/>
            <person name="Hsu J.L."/>
            <person name="Lin Y.F."/>
            <person name="Huang M.D."/>
            <person name="Li C.Y."/>
            <person name="Huang L."/>
            <person name="Wang Z.W."/>
            <person name="Zhao X."/>
            <person name="Zhong W.Y."/>
            <person name="Peng D.H."/>
            <person name="Ahmad S."/>
            <person name="Lan S."/>
            <person name="Zhang J.S."/>
            <person name="Tsai W.C."/>
            <person name="Van de Peer Y."/>
            <person name="Liu Z.J."/>
        </authorList>
    </citation>
    <scope>NUCLEOTIDE SEQUENCE</scope>
    <source>
        <strain evidence="9">SCP</strain>
    </source>
</reference>
<keyword evidence="4" id="KW-0238">DNA-binding</keyword>
<comment type="caution">
    <text evidence="9">The sequence shown here is derived from an EMBL/GenBank/DDBJ whole genome shotgun (WGS) entry which is preliminary data.</text>
</comment>
<sequence length="290" mass="32145">MSIDALVAPSNDLSDFMKDFYSCDNPLSPHWDGSGCPSVPFGGPTEPPPTAQSHERPSSGAQGRRKRRRRPRACKDAAEAETQRMTHIAVERNRRRQMNDHLAVLRSLMPGSYVQKGDQASIVGGAIDFVKGLEQHLQSLEAQKRALQASLTNNDVDSFDPPFGGFFTYPQYVWCHVPPERLASDEEPHHHREAAAVADIEVTLIEGHANLRILVRRWPRQLVRLVVGLQNVGLTVLHVNVTTSAQVVLYSFSAKVEEGCNLTSVEDIATAVHHMLTVIEEDALSQNAQF</sequence>
<dbReference type="AlphaFoldDB" id="A0AAV9AE75"/>
<dbReference type="SMART" id="SM00353">
    <property type="entry name" value="HLH"/>
    <property type="match status" value="1"/>
</dbReference>
<dbReference type="PANTHER" id="PTHR11969">
    <property type="entry name" value="MAX DIMERIZATION, MAD"/>
    <property type="match status" value="1"/>
</dbReference>
<feature type="compositionally biased region" description="Basic residues" evidence="7">
    <location>
        <begin position="63"/>
        <end position="72"/>
    </location>
</feature>
<keyword evidence="3" id="KW-0805">Transcription regulation</keyword>
<keyword evidence="6" id="KW-0539">Nucleus</keyword>
<comment type="subcellular location">
    <subcellularLocation>
        <location evidence="1">Nucleus</location>
    </subcellularLocation>
</comment>
<evidence type="ECO:0000256" key="7">
    <source>
        <dbReference type="SAM" id="MobiDB-lite"/>
    </source>
</evidence>
<name>A0AAV9AE75_ACOGR</name>
<feature type="compositionally biased region" description="Basic and acidic residues" evidence="7">
    <location>
        <begin position="73"/>
        <end position="83"/>
    </location>
</feature>
<dbReference type="EMBL" id="JAUJYN010000010">
    <property type="protein sequence ID" value="KAK1262413.1"/>
    <property type="molecule type" value="Genomic_DNA"/>
</dbReference>
<evidence type="ECO:0000256" key="5">
    <source>
        <dbReference type="ARBA" id="ARBA00023163"/>
    </source>
</evidence>
<dbReference type="PANTHER" id="PTHR11969:SF86">
    <property type="entry name" value="TRANSCRIPTION FACTOR BHLH71"/>
    <property type="match status" value="1"/>
</dbReference>
<keyword evidence="10" id="KW-1185">Reference proteome</keyword>
<evidence type="ECO:0000256" key="3">
    <source>
        <dbReference type="ARBA" id="ARBA00023015"/>
    </source>
</evidence>
<evidence type="ECO:0000259" key="8">
    <source>
        <dbReference type="PROSITE" id="PS50888"/>
    </source>
</evidence>
<dbReference type="CDD" id="cd11448">
    <property type="entry name" value="bHLH_AtFAMA_like"/>
    <property type="match status" value="1"/>
</dbReference>
<dbReference type="GO" id="GO:0005634">
    <property type="term" value="C:nucleus"/>
    <property type="evidence" value="ECO:0007669"/>
    <property type="project" value="UniProtKB-SubCell"/>
</dbReference>
<dbReference type="InterPro" id="IPR036638">
    <property type="entry name" value="HLH_DNA-bd_sf"/>
</dbReference>
<organism evidence="9 10">
    <name type="scientific">Acorus gramineus</name>
    <name type="common">Dwarf sweet flag</name>
    <dbReference type="NCBI Taxonomy" id="55184"/>
    <lineage>
        <taxon>Eukaryota</taxon>
        <taxon>Viridiplantae</taxon>
        <taxon>Streptophyta</taxon>
        <taxon>Embryophyta</taxon>
        <taxon>Tracheophyta</taxon>
        <taxon>Spermatophyta</taxon>
        <taxon>Magnoliopsida</taxon>
        <taxon>Liliopsida</taxon>
        <taxon>Acoraceae</taxon>
        <taxon>Acorus</taxon>
    </lineage>
</organism>
<dbReference type="InterPro" id="IPR011598">
    <property type="entry name" value="bHLH_dom"/>
</dbReference>
<reference evidence="9" key="2">
    <citation type="submission" date="2023-06" db="EMBL/GenBank/DDBJ databases">
        <authorList>
            <person name="Ma L."/>
            <person name="Liu K.-W."/>
            <person name="Li Z."/>
            <person name="Hsiao Y.-Y."/>
            <person name="Qi Y."/>
            <person name="Fu T."/>
            <person name="Tang G."/>
            <person name="Zhang D."/>
            <person name="Sun W.-H."/>
            <person name="Liu D.-K."/>
            <person name="Li Y."/>
            <person name="Chen G.-Z."/>
            <person name="Liu X.-D."/>
            <person name="Liao X.-Y."/>
            <person name="Jiang Y.-T."/>
            <person name="Yu X."/>
            <person name="Hao Y."/>
            <person name="Huang J."/>
            <person name="Zhao X.-W."/>
            <person name="Ke S."/>
            <person name="Chen Y.-Y."/>
            <person name="Wu W.-L."/>
            <person name="Hsu J.-L."/>
            <person name="Lin Y.-F."/>
            <person name="Huang M.-D."/>
            <person name="Li C.-Y."/>
            <person name="Huang L."/>
            <person name="Wang Z.-W."/>
            <person name="Zhao X."/>
            <person name="Zhong W.-Y."/>
            <person name="Peng D.-H."/>
            <person name="Ahmad S."/>
            <person name="Lan S."/>
            <person name="Zhang J.-S."/>
            <person name="Tsai W.-C."/>
            <person name="Van De Peer Y."/>
            <person name="Liu Z.-J."/>
        </authorList>
    </citation>
    <scope>NUCLEOTIDE SEQUENCE</scope>
    <source>
        <strain evidence="9">SCP</strain>
        <tissue evidence="9">Leaves</tissue>
    </source>
</reference>
<dbReference type="PROSITE" id="PS50888">
    <property type="entry name" value="BHLH"/>
    <property type="match status" value="1"/>
</dbReference>
<protein>
    <submittedName>
        <fullName evidence="9">Transcription factor bHLH94</fullName>
    </submittedName>
</protein>
<feature type="region of interest" description="Disordered" evidence="7">
    <location>
        <begin position="34"/>
        <end position="83"/>
    </location>
</feature>
<evidence type="ECO:0000256" key="2">
    <source>
        <dbReference type="ARBA" id="ARBA00005510"/>
    </source>
</evidence>
<dbReference type="GO" id="GO:0046983">
    <property type="term" value="F:protein dimerization activity"/>
    <property type="evidence" value="ECO:0007669"/>
    <property type="project" value="InterPro"/>
</dbReference>
<dbReference type="GO" id="GO:0000978">
    <property type="term" value="F:RNA polymerase II cis-regulatory region sequence-specific DNA binding"/>
    <property type="evidence" value="ECO:0007669"/>
    <property type="project" value="TreeGrafter"/>
</dbReference>
<keyword evidence="5" id="KW-0804">Transcription</keyword>